<accession>A0A109JU97</accession>
<name>A0A109JU97_9HYPH</name>
<gene>
    <name evidence="1" type="ORF">AS026_37790</name>
</gene>
<proteinExistence type="predicted"/>
<dbReference type="EMBL" id="LNCD01000054">
    <property type="protein sequence ID" value="KWV55211.1"/>
    <property type="molecule type" value="Genomic_DNA"/>
</dbReference>
<evidence type="ECO:0000313" key="1">
    <source>
        <dbReference type="EMBL" id="KWV55211.1"/>
    </source>
</evidence>
<keyword evidence="2" id="KW-1185">Reference proteome</keyword>
<sequence>MRKAALGAELPLKARSGLMLFLRRGMWGWAQALPAAANPDQEQIYLSSATRPAHGELSAVVHVLATIAMSIHQRRAP</sequence>
<dbReference type="Proteomes" id="UP000068164">
    <property type="component" value="Unassembled WGS sequence"/>
</dbReference>
<dbReference type="RefSeq" id="WP_062369700.1">
    <property type="nucleotide sequence ID" value="NZ_LNCD01000054.1"/>
</dbReference>
<comment type="caution">
    <text evidence="1">The sequence shown here is derived from an EMBL/GenBank/DDBJ whole genome shotgun (WGS) entry which is preliminary data.</text>
</comment>
<reference evidence="1 2" key="1">
    <citation type="submission" date="2015-11" db="EMBL/GenBank/DDBJ databases">
        <title>Draft Genome Sequence of the Strain BR 10423 (Rhizobium sp.) isolated from nodules of Mimosa pudica.</title>
        <authorList>
            <person name="Barauna A.C."/>
            <person name="Zilli J.E."/>
            <person name="Simoes-Araujo J.L."/>
            <person name="Reis V.M."/>
            <person name="James E.K."/>
            <person name="Reis F.B.Jr."/>
            <person name="Rouws L.F."/>
            <person name="Passos S.R."/>
            <person name="Gois S.R."/>
        </authorList>
    </citation>
    <scope>NUCLEOTIDE SEQUENCE [LARGE SCALE GENOMIC DNA]</scope>
    <source>
        <strain evidence="1 2">BR10423</strain>
    </source>
</reference>
<protein>
    <submittedName>
        <fullName evidence="1">Uncharacterized protein</fullName>
    </submittedName>
</protein>
<evidence type="ECO:0000313" key="2">
    <source>
        <dbReference type="Proteomes" id="UP000068164"/>
    </source>
</evidence>
<dbReference type="AlphaFoldDB" id="A0A109JU97"/>
<organism evidence="1 2">
    <name type="scientific">Rhizobium altiplani</name>
    <dbReference type="NCBI Taxonomy" id="1864509"/>
    <lineage>
        <taxon>Bacteria</taxon>
        <taxon>Pseudomonadati</taxon>
        <taxon>Pseudomonadota</taxon>
        <taxon>Alphaproteobacteria</taxon>
        <taxon>Hyphomicrobiales</taxon>
        <taxon>Rhizobiaceae</taxon>
        <taxon>Rhizobium/Agrobacterium group</taxon>
        <taxon>Rhizobium</taxon>
    </lineage>
</organism>
<dbReference type="OrthoDB" id="8371576at2"/>